<reference evidence="2" key="1">
    <citation type="submission" date="2017-07" db="EMBL/GenBank/DDBJ databases">
        <authorList>
            <person name="Mikheyev A."/>
            <person name="Grau M."/>
        </authorList>
    </citation>
    <scope>NUCLEOTIDE SEQUENCE</scope>
    <source>
        <tissue evidence="2">Venom_gland</tissue>
    </source>
</reference>
<name>A0A2D4PX78_MICSU</name>
<proteinExistence type="predicted"/>
<dbReference type="EMBL" id="IACN01089537">
    <property type="protein sequence ID" value="LAB61903.1"/>
    <property type="molecule type" value="Transcribed_RNA"/>
</dbReference>
<dbReference type="AlphaFoldDB" id="A0A2D4PX78"/>
<feature type="region of interest" description="Disordered" evidence="1">
    <location>
        <begin position="1"/>
        <end position="102"/>
    </location>
</feature>
<accession>A0A2D4PX78</accession>
<reference evidence="2" key="2">
    <citation type="submission" date="2017-11" db="EMBL/GenBank/DDBJ databases">
        <title>Coralsnake Venomics: Analyses of Venom Gland Transcriptomes and Proteomes of Six Brazilian Taxa.</title>
        <authorList>
            <person name="Aird S.D."/>
            <person name="Jorge da Silva N."/>
            <person name="Qiu L."/>
            <person name="Villar-Briones A."/>
            <person name="Aparecida-Saddi V."/>
            <person name="Campos-Telles M.P."/>
            <person name="Grau M."/>
            <person name="Mikheyev A.S."/>
        </authorList>
    </citation>
    <scope>NUCLEOTIDE SEQUENCE</scope>
    <source>
        <tissue evidence="2">Venom_gland</tissue>
    </source>
</reference>
<organism evidence="2">
    <name type="scientific">Micrurus surinamensis</name>
    <name type="common">Surinam coral snake</name>
    <dbReference type="NCBI Taxonomy" id="129470"/>
    <lineage>
        <taxon>Eukaryota</taxon>
        <taxon>Metazoa</taxon>
        <taxon>Chordata</taxon>
        <taxon>Craniata</taxon>
        <taxon>Vertebrata</taxon>
        <taxon>Euteleostomi</taxon>
        <taxon>Lepidosauria</taxon>
        <taxon>Squamata</taxon>
        <taxon>Bifurcata</taxon>
        <taxon>Unidentata</taxon>
        <taxon>Episquamata</taxon>
        <taxon>Toxicofera</taxon>
        <taxon>Serpentes</taxon>
        <taxon>Colubroidea</taxon>
        <taxon>Elapidae</taxon>
        <taxon>Elapinae</taxon>
        <taxon>Micrurus</taxon>
    </lineage>
</organism>
<protein>
    <submittedName>
        <fullName evidence="2">Uncharacterized protein</fullName>
    </submittedName>
</protein>
<evidence type="ECO:0000256" key="1">
    <source>
        <dbReference type="SAM" id="MobiDB-lite"/>
    </source>
</evidence>
<evidence type="ECO:0000313" key="2">
    <source>
        <dbReference type="EMBL" id="LAB61903.1"/>
    </source>
</evidence>
<sequence>MQVAPQAAVCFSPTANNPASDPQDTGRGGGSNPGGALLAQETMVRRPDGAVSSTSMEGPRQQGFPIPRAPETSRPHSSTISRVEIERERLQKQKLSGRGRRN</sequence>
<feature type="compositionally biased region" description="Polar residues" evidence="1">
    <location>
        <begin position="13"/>
        <end position="23"/>
    </location>
</feature>